<feature type="repeat" description="TPR" evidence="8">
    <location>
        <begin position="276"/>
        <end position="309"/>
    </location>
</feature>
<gene>
    <name evidence="10" type="ORF">SAMN06296008_11714</name>
</gene>
<dbReference type="Pfam" id="PF13432">
    <property type="entry name" value="TPR_16"/>
    <property type="match status" value="1"/>
</dbReference>
<dbReference type="Gene3D" id="3.40.50.2000">
    <property type="entry name" value="Glycogen Phosphorylase B"/>
    <property type="match status" value="1"/>
</dbReference>
<comment type="pathway">
    <text evidence="1">Protein modification; protein glycosylation.</text>
</comment>
<evidence type="ECO:0000256" key="6">
    <source>
        <dbReference type="ARBA" id="ARBA00022737"/>
    </source>
</evidence>
<proteinExistence type="inferred from homology"/>
<evidence type="ECO:0000256" key="7">
    <source>
        <dbReference type="ARBA" id="ARBA00022803"/>
    </source>
</evidence>
<dbReference type="Pfam" id="PF13844">
    <property type="entry name" value="Glyco_transf_41"/>
    <property type="match status" value="2"/>
</dbReference>
<feature type="repeat" description="TPR" evidence="8">
    <location>
        <begin position="242"/>
        <end position="275"/>
    </location>
</feature>
<keyword evidence="11" id="KW-1185">Reference proteome</keyword>
<dbReference type="InterPro" id="IPR037919">
    <property type="entry name" value="OGT"/>
</dbReference>
<sequence>MKSHCRNTVAFFIVIETGKNTVDIMKGMRPPLTPTSKSNAVADAEIAFQENRYVDVIEILKTLPQHTARSNELMGYCYGRLGNLKETEKYLLAASKKTESSIEVFYYLGLLYLEKNKTSTAINYLKTAISKYDHFYEAHYLLGTALVKINKLDEALKHYLKALTINSHSADLLFNLGNTYEAMGEVNIAITYYEKALEINPSHINTILNFGVIQGQLGNHAKALDCFKKLVNATHIDHLTLADAHTNLGLLYSELGHYAQAEKSLQRSIELNPLLAESFYHLGILNDQQKSYELANHLYKKAYQLEPNKDYVMGRYTVSNQLIGQWGESKDLIKKIEESVQLKKNIINPLDLLYISDQPKLHFECVKTYSKKRLITPSSPFQYQAKDPAQKIKIAYVSPDFKNHAVTNLTAELFELHDRTAFEVIGISIKKQAQNDQMRERVMNAFDTFYDLEDTLSDDQLLELCRTLNIDIAIDLAGHTLHSRPSIFKQRIAPIQMSYLGFLGSLGFENMDYLIADKTIVPETISQYFYEKMMYLPECFQINDSRRIRPVNKVNPPSLGLPEDGFIFACLNNRIKVTPKIFHAWLAMLKATSNTFLWLISESPESDDRLKKMAQKESIEPSRIIFTNKLPFEDYLASYLSADLFLDTYPYNGGTTISDALWMGLPVLTLSGQSMPSRMGKSLLKNCGLEELVTESLDEYIALAISLASSPSTYQHYHELLAKTLSTAPLFDTPRTVQYIESGYKEAMRQFTNNLGRKNIEVKPVEKL</sequence>
<dbReference type="AlphaFoldDB" id="A0A1W2BYP5"/>
<name>A0A1W2BYP5_9BURK</name>
<dbReference type="SUPFAM" id="SSF48452">
    <property type="entry name" value="TPR-like"/>
    <property type="match status" value="1"/>
</dbReference>
<evidence type="ECO:0000256" key="8">
    <source>
        <dbReference type="PROSITE-ProRule" id="PRU00339"/>
    </source>
</evidence>
<evidence type="ECO:0000259" key="9">
    <source>
        <dbReference type="Pfam" id="PF13844"/>
    </source>
</evidence>
<keyword evidence="7 8" id="KW-0802">TPR repeat</keyword>
<dbReference type="PANTHER" id="PTHR44366">
    <property type="entry name" value="UDP-N-ACETYLGLUCOSAMINE--PEPTIDE N-ACETYLGLUCOSAMINYLTRANSFERASE 110 KDA SUBUNIT"/>
    <property type="match status" value="1"/>
</dbReference>
<keyword evidence="5 10" id="KW-0808">Transferase</keyword>
<feature type="repeat" description="TPR" evidence="8">
    <location>
        <begin position="170"/>
        <end position="203"/>
    </location>
</feature>
<dbReference type="EMBL" id="FWXJ01000017">
    <property type="protein sequence ID" value="SMC78049.1"/>
    <property type="molecule type" value="Genomic_DNA"/>
</dbReference>
<keyword evidence="6" id="KW-0677">Repeat</keyword>
<dbReference type="PROSITE" id="PS50293">
    <property type="entry name" value="TPR_REGION"/>
    <property type="match status" value="2"/>
</dbReference>
<dbReference type="Proteomes" id="UP000192708">
    <property type="component" value="Unassembled WGS sequence"/>
</dbReference>
<comment type="similarity">
    <text evidence="2">Belongs to the glycosyltransferase 41 family. O-GlcNAc transferase subfamily.</text>
</comment>
<feature type="repeat" description="TPR" evidence="8">
    <location>
        <begin position="136"/>
        <end position="169"/>
    </location>
</feature>
<dbReference type="GO" id="GO:0097363">
    <property type="term" value="F:protein O-acetylglucosaminyltransferase activity"/>
    <property type="evidence" value="ECO:0007669"/>
    <property type="project" value="UniProtKB-EC"/>
</dbReference>
<dbReference type="Pfam" id="PF00515">
    <property type="entry name" value="TPR_1"/>
    <property type="match status" value="1"/>
</dbReference>
<dbReference type="PROSITE" id="PS50005">
    <property type="entry name" value="TPR"/>
    <property type="match status" value="5"/>
</dbReference>
<evidence type="ECO:0000313" key="10">
    <source>
        <dbReference type="EMBL" id="SMC78049.1"/>
    </source>
</evidence>
<dbReference type="InterPro" id="IPR011990">
    <property type="entry name" value="TPR-like_helical_dom_sf"/>
</dbReference>
<evidence type="ECO:0000256" key="5">
    <source>
        <dbReference type="ARBA" id="ARBA00022679"/>
    </source>
</evidence>
<feature type="domain" description="O-GlcNAc transferase C-terminal" evidence="9">
    <location>
        <begin position="559"/>
        <end position="735"/>
    </location>
</feature>
<evidence type="ECO:0000256" key="1">
    <source>
        <dbReference type="ARBA" id="ARBA00004922"/>
    </source>
</evidence>
<accession>A0A1W2BYP5</accession>
<dbReference type="Gene3D" id="1.25.40.10">
    <property type="entry name" value="Tetratricopeptide repeat domain"/>
    <property type="match status" value="1"/>
</dbReference>
<dbReference type="Gene3D" id="3.40.50.11380">
    <property type="match status" value="1"/>
</dbReference>
<protein>
    <recommendedName>
        <fullName evidence="3">protein O-GlcNAc transferase</fullName>
        <ecNumber evidence="3">2.4.1.255</ecNumber>
    </recommendedName>
</protein>
<dbReference type="STRING" id="1938817.SAMN06296008_11714"/>
<evidence type="ECO:0000313" key="11">
    <source>
        <dbReference type="Proteomes" id="UP000192708"/>
    </source>
</evidence>
<dbReference type="PANTHER" id="PTHR44366:SF1">
    <property type="entry name" value="UDP-N-ACETYLGLUCOSAMINE--PEPTIDE N-ACETYLGLUCOSAMINYLTRANSFERASE 110 KDA SUBUNIT"/>
    <property type="match status" value="1"/>
</dbReference>
<dbReference type="InterPro" id="IPR019734">
    <property type="entry name" value="TPR_rpt"/>
</dbReference>
<feature type="repeat" description="TPR" evidence="8">
    <location>
        <begin position="102"/>
        <end position="135"/>
    </location>
</feature>
<organism evidence="10 11">
    <name type="scientific">Polynucleobacter kasalickyi</name>
    <dbReference type="NCBI Taxonomy" id="1938817"/>
    <lineage>
        <taxon>Bacteria</taxon>
        <taxon>Pseudomonadati</taxon>
        <taxon>Pseudomonadota</taxon>
        <taxon>Betaproteobacteria</taxon>
        <taxon>Burkholderiales</taxon>
        <taxon>Burkholderiaceae</taxon>
        <taxon>Polynucleobacter</taxon>
    </lineage>
</organism>
<dbReference type="InterPro" id="IPR029489">
    <property type="entry name" value="OGT/SEC/SPY_C"/>
</dbReference>
<dbReference type="GO" id="GO:0006493">
    <property type="term" value="P:protein O-linked glycosylation"/>
    <property type="evidence" value="ECO:0007669"/>
    <property type="project" value="InterPro"/>
</dbReference>
<dbReference type="SMART" id="SM00028">
    <property type="entry name" value="TPR"/>
    <property type="match status" value="7"/>
</dbReference>
<dbReference type="Pfam" id="PF13424">
    <property type="entry name" value="TPR_12"/>
    <property type="match status" value="1"/>
</dbReference>
<evidence type="ECO:0000256" key="3">
    <source>
        <dbReference type="ARBA" id="ARBA00011970"/>
    </source>
</evidence>
<dbReference type="EC" id="2.4.1.255" evidence="3"/>
<dbReference type="UniPathway" id="UPA00378"/>
<reference evidence="10 11" key="1">
    <citation type="submission" date="2017-04" db="EMBL/GenBank/DDBJ databases">
        <authorList>
            <person name="Afonso C.L."/>
            <person name="Miller P.J."/>
            <person name="Scott M.A."/>
            <person name="Spackman E."/>
            <person name="Goraichik I."/>
            <person name="Dimitrov K.M."/>
            <person name="Suarez D.L."/>
            <person name="Swayne D.E."/>
        </authorList>
    </citation>
    <scope>NUCLEOTIDE SEQUENCE [LARGE SCALE GENOMIC DNA]</scope>
    <source>
        <strain evidence="10 11">VK13</strain>
    </source>
</reference>
<evidence type="ECO:0000256" key="4">
    <source>
        <dbReference type="ARBA" id="ARBA00022676"/>
    </source>
</evidence>
<keyword evidence="4" id="KW-0328">Glycosyltransferase</keyword>
<feature type="domain" description="O-GlcNAc transferase C-terminal" evidence="9">
    <location>
        <begin position="378"/>
        <end position="548"/>
    </location>
</feature>
<dbReference type="SUPFAM" id="SSF81901">
    <property type="entry name" value="HCP-like"/>
    <property type="match status" value="1"/>
</dbReference>
<evidence type="ECO:0000256" key="2">
    <source>
        <dbReference type="ARBA" id="ARBA00005386"/>
    </source>
</evidence>